<dbReference type="InterPro" id="IPR006311">
    <property type="entry name" value="TAT_signal"/>
</dbReference>
<keyword evidence="7" id="KW-0574">Periplasm</keyword>
<dbReference type="SUPFAM" id="SSF50692">
    <property type="entry name" value="ADC-like"/>
    <property type="match status" value="1"/>
</dbReference>
<dbReference type="EC" id="1.7.2.3" evidence="3"/>
<feature type="binding site" evidence="9">
    <location>
        <position position="365"/>
    </location>
    <ligand>
        <name>Mo-bis(molybdopterin guanine dinucleotide)</name>
        <dbReference type="ChEBI" id="CHEBI:60539"/>
    </ligand>
</feature>
<dbReference type="GO" id="GO:0030288">
    <property type="term" value="C:outer membrane-bounded periplasmic space"/>
    <property type="evidence" value="ECO:0007669"/>
    <property type="project" value="TreeGrafter"/>
</dbReference>
<dbReference type="Proteomes" id="UP000196005">
    <property type="component" value="Chromosome"/>
</dbReference>
<comment type="cofactor">
    <cofactor evidence="9">
        <name>Mo-bis(molybdopterin guanine dinucleotide)</name>
        <dbReference type="ChEBI" id="CHEBI:60539"/>
    </cofactor>
    <text evidence="9">Binds 1 molybdenum-bis(molybdopterin guanine dinucleotide) (Mo-bis-MGD) cofactor per subunit.</text>
</comment>
<dbReference type="InterPro" id="IPR006658">
    <property type="entry name" value="BisC"/>
</dbReference>
<dbReference type="NCBIfam" id="NF011682">
    <property type="entry name" value="PRK15102.1"/>
    <property type="match status" value="1"/>
</dbReference>
<dbReference type="InterPro" id="IPR006656">
    <property type="entry name" value="Mopterin_OxRdtase"/>
</dbReference>
<gene>
    <name evidence="13" type="ORF">Sdiek1_0899</name>
</gene>
<evidence type="ECO:0000256" key="3">
    <source>
        <dbReference type="ARBA" id="ARBA00011885"/>
    </source>
</evidence>
<dbReference type="EMBL" id="CP021416">
    <property type="protein sequence ID" value="ARU48066.1"/>
    <property type="molecule type" value="Genomic_DNA"/>
</dbReference>
<comment type="similarity">
    <text evidence="2">Belongs to the prokaryotic molybdopterin-containing oxidoreductase family.</text>
</comment>
<feature type="domain" description="Molybdopterin oxidoreductase N-terminal" evidence="12">
    <location>
        <begin position="45"/>
        <end position="85"/>
    </location>
</feature>
<keyword evidence="4 9" id="KW-0500">Molybdenum</keyword>
<evidence type="ECO:0000256" key="1">
    <source>
        <dbReference type="ARBA" id="ARBA00004418"/>
    </source>
</evidence>
<evidence type="ECO:0000256" key="2">
    <source>
        <dbReference type="ARBA" id="ARBA00010312"/>
    </source>
</evidence>
<dbReference type="InterPro" id="IPR006655">
    <property type="entry name" value="Mopterin_OxRdtase_prok_CS"/>
</dbReference>
<dbReference type="PROSITE" id="PS00932">
    <property type="entry name" value="MOLYBDOPTERIN_PROK_3"/>
    <property type="match status" value="1"/>
</dbReference>
<feature type="domain" description="Molybdopterin oxidoreductase" evidence="10">
    <location>
        <begin position="89"/>
        <end position="559"/>
    </location>
</feature>
<feature type="binding site" evidence="9">
    <location>
        <position position="472"/>
    </location>
    <ligand>
        <name>Mo-bis(molybdopterin guanine dinucleotide)</name>
        <dbReference type="ChEBI" id="CHEBI:60539"/>
    </ligand>
</feature>
<dbReference type="GO" id="GO:0030151">
    <property type="term" value="F:molybdenum ion binding"/>
    <property type="evidence" value="ECO:0007669"/>
    <property type="project" value="TreeGrafter"/>
</dbReference>
<feature type="binding site" evidence="9">
    <location>
        <position position="549"/>
    </location>
    <ligand>
        <name>Mo-bis(molybdopterin guanine dinucleotide)</name>
        <dbReference type="ChEBI" id="CHEBI:60539"/>
    </ligand>
</feature>
<name>A0A1Y0HKG6_9BACT</name>
<dbReference type="KEGG" id="suls:Sdiek1_0899"/>
<dbReference type="GO" id="GO:0009055">
    <property type="term" value="F:electron transfer activity"/>
    <property type="evidence" value="ECO:0007669"/>
    <property type="project" value="TreeGrafter"/>
</dbReference>
<evidence type="ECO:0000259" key="12">
    <source>
        <dbReference type="Pfam" id="PF18364"/>
    </source>
</evidence>
<dbReference type="Pfam" id="PF00384">
    <property type="entry name" value="Molybdopterin"/>
    <property type="match status" value="1"/>
</dbReference>
<evidence type="ECO:0000313" key="14">
    <source>
        <dbReference type="Proteomes" id="UP000196005"/>
    </source>
</evidence>
<dbReference type="InterPro" id="IPR041460">
    <property type="entry name" value="Molybdopterin_N"/>
</dbReference>
<keyword evidence="14" id="KW-1185">Reference proteome</keyword>
<feature type="binding site" evidence="9">
    <location>
        <position position="476"/>
    </location>
    <ligand>
        <name>Mo-bis(molybdopterin guanine dinucleotide)</name>
        <dbReference type="ChEBI" id="CHEBI:60539"/>
    </ligand>
</feature>
<comment type="subcellular location">
    <subcellularLocation>
        <location evidence="1">Periplasm</location>
    </subcellularLocation>
</comment>
<dbReference type="Gene3D" id="3.40.228.10">
    <property type="entry name" value="Dimethylsulfoxide Reductase, domain 2"/>
    <property type="match status" value="1"/>
</dbReference>
<dbReference type="GO" id="GO:0043546">
    <property type="term" value="F:molybdopterin cofactor binding"/>
    <property type="evidence" value="ECO:0007669"/>
    <property type="project" value="InterPro"/>
</dbReference>
<evidence type="ECO:0000256" key="9">
    <source>
        <dbReference type="PIRSR" id="PIRSR606658-1"/>
    </source>
</evidence>
<dbReference type="GO" id="GO:0050626">
    <property type="term" value="F:trimethylamine-N-oxide reductase (cytochrome c) activity"/>
    <property type="evidence" value="ECO:0007669"/>
    <property type="project" value="UniProtKB-EC"/>
</dbReference>
<evidence type="ECO:0000256" key="5">
    <source>
        <dbReference type="ARBA" id="ARBA00022723"/>
    </source>
</evidence>
<organism evidence="13 14">
    <name type="scientific">Sulfurospirillum diekertiae</name>
    <dbReference type="NCBI Taxonomy" id="1854492"/>
    <lineage>
        <taxon>Bacteria</taxon>
        <taxon>Pseudomonadati</taxon>
        <taxon>Campylobacterota</taxon>
        <taxon>Epsilonproteobacteria</taxon>
        <taxon>Campylobacterales</taxon>
        <taxon>Sulfurospirillaceae</taxon>
        <taxon>Sulfurospirillum</taxon>
    </lineage>
</organism>
<evidence type="ECO:0000256" key="4">
    <source>
        <dbReference type="ARBA" id="ARBA00022505"/>
    </source>
</evidence>
<dbReference type="Pfam" id="PF18364">
    <property type="entry name" value="Molybdopterin_N"/>
    <property type="match status" value="1"/>
</dbReference>
<feature type="binding site" evidence="9">
    <location>
        <position position="777"/>
    </location>
    <ligand>
        <name>Mo-bis(molybdopterin guanine dinucleotide)</name>
        <dbReference type="ChEBI" id="CHEBI:60539"/>
    </ligand>
</feature>
<dbReference type="InterPro" id="IPR041954">
    <property type="entry name" value="CT_DMSOR/BSOR/TMAOR"/>
</dbReference>
<evidence type="ECO:0000259" key="10">
    <source>
        <dbReference type="Pfam" id="PF00384"/>
    </source>
</evidence>
<dbReference type="NCBIfam" id="TIGR00509">
    <property type="entry name" value="bisC_fam"/>
    <property type="match status" value="1"/>
</dbReference>
<keyword evidence="8" id="KW-0560">Oxidoreductase</keyword>
<dbReference type="PROSITE" id="PS00490">
    <property type="entry name" value="MOLYBDOPTERIN_PROK_2"/>
    <property type="match status" value="1"/>
</dbReference>
<dbReference type="AlphaFoldDB" id="A0A1Y0HKG6"/>
<feature type="domain" description="Molybdopterin dinucleotide-binding" evidence="11">
    <location>
        <begin position="677"/>
        <end position="796"/>
    </location>
</feature>
<evidence type="ECO:0000259" key="11">
    <source>
        <dbReference type="Pfam" id="PF01568"/>
    </source>
</evidence>
<evidence type="ECO:0000313" key="13">
    <source>
        <dbReference type="EMBL" id="ARU48066.1"/>
    </source>
</evidence>
<dbReference type="CDD" id="cd02793">
    <property type="entry name" value="MopB_CT_DMSOR-BSOR-TMAOR"/>
    <property type="match status" value="1"/>
</dbReference>
<dbReference type="InterPro" id="IPR006657">
    <property type="entry name" value="MoPterin_dinucl-bd_dom"/>
</dbReference>
<dbReference type="InterPro" id="IPR050612">
    <property type="entry name" value="Prok_Mopterin_Oxidored"/>
</dbReference>
<proteinExistence type="inferred from homology"/>
<feature type="binding site" evidence="9">
    <location>
        <position position="151"/>
    </location>
    <ligand>
        <name>Mo-bis(molybdopterin guanine dinucleotide)</name>
        <dbReference type="ChEBI" id="CHEBI:60539"/>
    </ligand>
</feature>
<dbReference type="Gene3D" id="3.90.55.10">
    <property type="entry name" value="Dimethylsulfoxide Reductase, domain 3"/>
    <property type="match status" value="1"/>
</dbReference>
<dbReference type="InterPro" id="IPR009010">
    <property type="entry name" value="Asp_de-COase-like_dom_sf"/>
</dbReference>
<dbReference type="Gene3D" id="3.40.50.740">
    <property type="match status" value="1"/>
</dbReference>
<dbReference type="PROSITE" id="PS51318">
    <property type="entry name" value="TAT"/>
    <property type="match status" value="1"/>
</dbReference>
<keyword evidence="6" id="KW-0732">Signal</keyword>
<evidence type="ECO:0000256" key="8">
    <source>
        <dbReference type="ARBA" id="ARBA00023002"/>
    </source>
</evidence>
<sequence>MKNNSRRDFLKTSLMGSAAVVGSVKSLNAIDIASGPILNESQKFSATHFGAFKAYIKGDQFTGVSDFVDDASPTPMIQALPSRTYAPTRVKYPYVREGFLKKGHQSDTSKRGSEKFVRVSWDVALDLVAKEVMRVQSTYGYKSIYAGSYGWFCVGKLNNPQRLMNRMMKIAGGYVGRAGDYSTGAAQVIMPHVLGTNEVYEQQTSWDMVLKHAKNVIFWGADPMTTNQIAWEIPAHESYSYMSELKKLSDANKINVMSVDPVANDTQRYFEGEHIRVRPNTDVAMMLGMAYHLYSNKLYDHEFIKKYTVGFKQFEQYLIGEKDNTPKTPEWAERICGVSASTIKKFAEKLMKERSLLMAGWATQRADHGEQFHWMMVTLCAMLGQIGLPGGGFGFSYHYSGGGTPTADAPGLTGISTNIVSDKEGPWTKYKPFNIPAAKVVDMIANPGKKIAFNGKEIVYPDIKMVYWAGGNPFHHHQDRNAMLKAWKKLETVIVHEPFWTSTARMADIILPATTEIERNDIERIGDYSSTHFLALQQGIEPVGESKNDFEICREICKRWGYEKEFTEDKTPMQWLEQFYSEALSQGLEKNITIPKFEEFWKQGYIKFTTPQSAKEFVRHADFRENPMLNPLGTPSGKIEIFSKVVDSFKYDDCKGHPMWFEPIEWLGSHKAKKTSLHVLSPHPKYRLHSQLSNTWLRDLYEVSGREPIWINPEDAKKRGIKNGDVVKVFNERGTTLAGAIVTQAVSQGVLRMCEGGWYDPMEPGKIGTMCKHGDVNQLTLDKGTSSLAQGNIANTALAEIEKYTGEIPAITIFDEPKIARK</sequence>
<dbReference type="SUPFAM" id="SSF53706">
    <property type="entry name" value="Formate dehydrogenase/DMSO reductase, domains 1-3"/>
    <property type="match status" value="1"/>
</dbReference>
<dbReference type="PANTHER" id="PTHR43742">
    <property type="entry name" value="TRIMETHYLAMINE-N-OXIDE REDUCTASE"/>
    <property type="match status" value="1"/>
</dbReference>
<keyword evidence="5 9" id="KW-0479">Metal-binding</keyword>
<feature type="binding site" evidence="9">
    <location>
        <position position="519"/>
    </location>
    <ligand>
        <name>Mo-bis(molybdopterin guanine dinucleotide)</name>
        <dbReference type="ChEBI" id="CHEBI:60539"/>
    </ligand>
</feature>
<dbReference type="CDD" id="cd02769">
    <property type="entry name" value="MopB_DMSOR-BSOR-TMAOR"/>
    <property type="match status" value="1"/>
</dbReference>
<dbReference type="Pfam" id="PF01568">
    <property type="entry name" value="Molydop_binding"/>
    <property type="match status" value="1"/>
</dbReference>
<evidence type="ECO:0000256" key="7">
    <source>
        <dbReference type="ARBA" id="ARBA00022764"/>
    </source>
</evidence>
<accession>A0A1Y0HKG6</accession>
<dbReference type="OrthoDB" id="9759518at2"/>
<reference evidence="14" key="1">
    <citation type="submission" date="2017-05" db="EMBL/GenBank/DDBJ databases">
        <title>Dechlorination kinetics govern the competition between two new strains of the genus Sulfurospirillum.</title>
        <authorList>
            <person name="Buttet G.F."/>
            <person name="Murray A.M."/>
            <person name="Goris T."/>
            <person name="Burion M."/>
            <person name="Lin B."/>
            <person name="Rolle M."/>
            <person name="Maillard J."/>
        </authorList>
    </citation>
    <scope>NUCLEOTIDE SEQUENCE [LARGE SCALE GENOMIC DNA]</scope>
    <source>
        <strain evidence="14">SL2-1</strain>
    </source>
</reference>
<dbReference type="GO" id="GO:0009061">
    <property type="term" value="P:anaerobic respiration"/>
    <property type="evidence" value="ECO:0007669"/>
    <property type="project" value="TreeGrafter"/>
</dbReference>
<dbReference type="FunFam" id="2.40.40.20:FF:000009">
    <property type="entry name" value="Biotin sulfoxide reductase 2"/>
    <property type="match status" value="1"/>
</dbReference>
<evidence type="ECO:0000256" key="6">
    <source>
        <dbReference type="ARBA" id="ARBA00022729"/>
    </source>
</evidence>
<dbReference type="Gene3D" id="2.40.40.20">
    <property type="match status" value="1"/>
</dbReference>
<protein>
    <recommendedName>
        <fullName evidence="3">trimethylamine-N-oxide reductase</fullName>
        <ecNumber evidence="3">1.7.2.3</ecNumber>
    </recommendedName>
</protein>
<dbReference type="RefSeq" id="WP_087438074.1">
    <property type="nucleotide sequence ID" value="NZ_CP021416.1"/>
</dbReference>
<dbReference type="FunFam" id="3.40.228.10:FF:000003">
    <property type="entry name" value="Biotin sulfoxide reductase 2"/>
    <property type="match status" value="1"/>
</dbReference>
<dbReference type="PANTHER" id="PTHR43742:SF10">
    <property type="entry name" value="TRIMETHYLAMINE-N-OXIDE REDUCTASE 2"/>
    <property type="match status" value="1"/>
</dbReference>